<keyword evidence="3" id="KW-0418">Kinase</keyword>
<feature type="domain" description="Signal transduction histidine kinase internal region" evidence="2">
    <location>
        <begin position="177"/>
        <end position="255"/>
    </location>
</feature>
<keyword evidence="1" id="KW-0812">Transmembrane</keyword>
<accession>A0A1H5T317</accession>
<keyword evidence="3" id="KW-0808">Transferase</keyword>
<dbReference type="Pfam" id="PF06580">
    <property type="entry name" value="His_kinase"/>
    <property type="match status" value="1"/>
</dbReference>
<sequence length="364" mass="41532">MPRVPILKSQLLDPMLTKLQSLNLSFSRQDLLILVIWPLINSIIICVAVYYAMTVLNKPHAAVYALRALSVIFMVCALFWAFRRVFDATKFGTVYRHKLIHQIFINVALVSLAIAITSGGLPVIQTFDTVTIFQLVRLKLLTYLNLLLQVVIYTMVVHSWQLKQKALELEMSLKESEISLLRIQTNPHFLFNTLNLLHSEIPERPELAQELIFELSDLLRGTIAISDKKRILLRDEVELIEHYLAIQKARFTERLHFSIDIGEESQALQIPPMLIMPLVENVIKHAISRTIDPIHLDIKTRYAKSELCITVCNSWPEPTTPTFEAGSGHNNIIETLNLEYDDASFSMNFADGISCAQITIRHGF</sequence>
<dbReference type="GO" id="GO:0016020">
    <property type="term" value="C:membrane"/>
    <property type="evidence" value="ECO:0007669"/>
    <property type="project" value="InterPro"/>
</dbReference>
<protein>
    <submittedName>
        <fullName evidence="3">Histidine kinase</fullName>
    </submittedName>
</protein>
<gene>
    <name evidence="3" type="ORF">SAMN04488244_102105</name>
</gene>
<dbReference type="EMBL" id="FNVG01000002">
    <property type="protein sequence ID" value="SEF57203.1"/>
    <property type="molecule type" value="Genomic_DNA"/>
</dbReference>
<dbReference type="Proteomes" id="UP000236721">
    <property type="component" value="Unassembled WGS sequence"/>
</dbReference>
<dbReference type="PANTHER" id="PTHR34220">
    <property type="entry name" value="SENSOR HISTIDINE KINASE YPDA"/>
    <property type="match status" value="1"/>
</dbReference>
<dbReference type="GO" id="GO:0000155">
    <property type="term" value="F:phosphorelay sensor kinase activity"/>
    <property type="evidence" value="ECO:0007669"/>
    <property type="project" value="InterPro"/>
</dbReference>
<evidence type="ECO:0000259" key="2">
    <source>
        <dbReference type="Pfam" id="PF06580"/>
    </source>
</evidence>
<organism evidence="3 4">
    <name type="scientific">Vibrio hangzhouensis</name>
    <dbReference type="NCBI Taxonomy" id="462991"/>
    <lineage>
        <taxon>Bacteria</taxon>
        <taxon>Pseudomonadati</taxon>
        <taxon>Pseudomonadota</taxon>
        <taxon>Gammaproteobacteria</taxon>
        <taxon>Vibrionales</taxon>
        <taxon>Vibrionaceae</taxon>
        <taxon>Vibrio</taxon>
    </lineage>
</organism>
<feature type="transmembrane region" description="Helical" evidence="1">
    <location>
        <begin position="103"/>
        <end position="123"/>
    </location>
</feature>
<name>A0A1H5T317_9VIBR</name>
<reference evidence="4" key="1">
    <citation type="submission" date="2016-10" db="EMBL/GenBank/DDBJ databases">
        <authorList>
            <person name="Varghese N."/>
            <person name="Submissions S."/>
        </authorList>
    </citation>
    <scope>NUCLEOTIDE SEQUENCE [LARGE SCALE GENOMIC DNA]</scope>
    <source>
        <strain evidence="4">CGMCC 1.7062</strain>
    </source>
</reference>
<dbReference type="PANTHER" id="PTHR34220:SF7">
    <property type="entry name" value="SENSOR HISTIDINE KINASE YPDA"/>
    <property type="match status" value="1"/>
</dbReference>
<evidence type="ECO:0000256" key="1">
    <source>
        <dbReference type="SAM" id="Phobius"/>
    </source>
</evidence>
<feature type="transmembrane region" description="Helical" evidence="1">
    <location>
        <begin position="64"/>
        <end position="82"/>
    </location>
</feature>
<dbReference type="InterPro" id="IPR010559">
    <property type="entry name" value="Sig_transdc_His_kin_internal"/>
</dbReference>
<dbReference type="AlphaFoldDB" id="A0A1H5T317"/>
<keyword evidence="1" id="KW-1133">Transmembrane helix</keyword>
<evidence type="ECO:0000313" key="3">
    <source>
        <dbReference type="EMBL" id="SEF57203.1"/>
    </source>
</evidence>
<keyword evidence="4" id="KW-1185">Reference proteome</keyword>
<keyword evidence="1" id="KW-0472">Membrane</keyword>
<evidence type="ECO:0000313" key="4">
    <source>
        <dbReference type="Proteomes" id="UP000236721"/>
    </source>
</evidence>
<feature type="transmembrane region" description="Helical" evidence="1">
    <location>
        <begin position="31"/>
        <end position="52"/>
    </location>
</feature>
<dbReference type="InterPro" id="IPR050640">
    <property type="entry name" value="Bact_2-comp_sensor_kinase"/>
</dbReference>
<proteinExistence type="predicted"/>
<feature type="transmembrane region" description="Helical" evidence="1">
    <location>
        <begin position="143"/>
        <end position="162"/>
    </location>
</feature>